<dbReference type="InterPro" id="IPR022671">
    <property type="entry name" value="Ribosomal_uL2_CS"/>
</dbReference>
<name>A0A9D2GTQ9_9BACT</name>
<evidence type="ECO:0000259" key="8">
    <source>
        <dbReference type="SMART" id="SM01383"/>
    </source>
</evidence>
<dbReference type="InterPro" id="IPR014722">
    <property type="entry name" value="Rib_uL2_dom2"/>
</dbReference>
<dbReference type="PANTHER" id="PTHR13691">
    <property type="entry name" value="RIBOSOMAL PROTEIN L2"/>
    <property type="match status" value="1"/>
</dbReference>
<dbReference type="GO" id="GO:0002181">
    <property type="term" value="P:cytoplasmic translation"/>
    <property type="evidence" value="ECO:0007669"/>
    <property type="project" value="TreeGrafter"/>
</dbReference>
<evidence type="ECO:0000256" key="3">
    <source>
        <dbReference type="ARBA" id="ARBA00023274"/>
    </source>
</evidence>
<evidence type="ECO:0000256" key="1">
    <source>
        <dbReference type="ARBA" id="ARBA00005636"/>
    </source>
</evidence>
<keyword evidence="5" id="KW-0699">rRNA-binding</keyword>
<accession>A0A9D2GTQ9</accession>
<evidence type="ECO:0000256" key="4">
    <source>
        <dbReference type="ARBA" id="ARBA00035242"/>
    </source>
</evidence>
<dbReference type="GO" id="GO:0016740">
    <property type="term" value="F:transferase activity"/>
    <property type="evidence" value="ECO:0007669"/>
    <property type="project" value="InterPro"/>
</dbReference>
<keyword evidence="2 5" id="KW-0689">Ribosomal protein</keyword>
<dbReference type="AlphaFoldDB" id="A0A9D2GTQ9"/>
<dbReference type="InterPro" id="IPR005880">
    <property type="entry name" value="Ribosomal_uL2_bac/org-type"/>
</dbReference>
<dbReference type="InterPro" id="IPR008991">
    <property type="entry name" value="Translation_prot_SH3-like_sf"/>
</dbReference>
<dbReference type="SMART" id="SM01382">
    <property type="entry name" value="Ribosomal_L2_C"/>
    <property type="match status" value="1"/>
</dbReference>
<feature type="region of interest" description="Disordered" evidence="6">
    <location>
        <begin position="223"/>
        <end position="273"/>
    </location>
</feature>
<dbReference type="GO" id="GO:0019843">
    <property type="term" value="F:rRNA binding"/>
    <property type="evidence" value="ECO:0007669"/>
    <property type="project" value="UniProtKB-UniRule"/>
</dbReference>
<protein>
    <recommendedName>
        <fullName evidence="4 5">Large ribosomal subunit protein uL2</fullName>
    </recommendedName>
</protein>
<dbReference type="PANTHER" id="PTHR13691:SF5">
    <property type="entry name" value="LARGE RIBOSOMAL SUBUNIT PROTEIN UL2M"/>
    <property type="match status" value="1"/>
</dbReference>
<evidence type="ECO:0000313" key="9">
    <source>
        <dbReference type="EMBL" id="HIZ89207.1"/>
    </source>
</evidence>
<proteinExistence type="inferred from homology"/>
<dbReference type="InterPro" id="IPR022666">
    <property type="entry name" value="Ribosomal_uL2_RNA-bd_dom"/>
</dbReference>
<dbReference type="InterPro" id="IPR012340">
    <property type="entry name" value="NA-bd_OB-fold"/>
</dbReference>
<reference evidence="9" key="2">
    <citation type="submission" date="2021-04" db="EMBL/GenBank/DDBJ databases">
        <authorList>
            <person name="Gilroy R."/>
        </authorList>
    </citation>
    <scope>NUCLEOTIDE SEQUENCE</scope>
    <source>
        <strain evidence="9">ChiW4-1371</strain>
    </source>
</reference>
<dbReference type="FunFam" id="4.10.950.10:FF:000001">
    <property type="entry name" value="50S ribosomal protein L2"/>
    <property type="match status" value="1"/>
</dbReference>
<dbReference type="InterPro" id="IPR002171">
    <property type="entry name" value="Ribosomal_uL2"/>
</dbReference>
<comment type="similarity">
    <text evidence="1 5">Belongs to the universal ribosomal protein uL2 family.</text>
</comment>
<keyword evidence="3 5" id="KW-0687">Ribonucleoprotein</keyword>
<sequence>MGIKTFKPTSKGVRFRTNSDYADITSSVPEKSLTTVLQSKGGRNNRGRITVRHQGGGNKKLYRIIDFKRNKDGIPATVATIEYDPNRSARIALVVYKDGEKRYIVAPISLKVGDIVQSGEGADIKAGHAMALKDMPVGTVIHNVELRPGKGGQLARSAGSYAQLLAKEGEYCHVRLPSGEIRLVKAECKATIGQVSNTEHENLKIGKAGRKRWKGIRPTVRGVAMNPVDHPMGGGEGRTSGGRHPTTPWGKPTKGYKTRKKNKPSNKYIVSKR</sequence>
<comment type="caution">
    <text evidence="9">The sequence shown here is derived from an EMBL/GenBank/DDBJ whole genome shotgun (WGS) entry which is preliminary data.</text>
</comment>
<comment type="subunit">
    <text evidence="5">Part of the 50S ribosomal subunit. Forms a bridge to the 30S subunit in the 70S ribosome.</text>
</comment>
<feature type="domain" description="Large ribosomal subunit protein uL2 RNA-binding" evidence="8">
    <location>
        <begin position="42"/>
        <end position="118"/>
    </location>
</feature>
<reference evidence="9" key="1">
    <citation type="journal article" date="2021" name="PeerJ">
        <title>Extensive microbial diversity within the chicken gut microbiome revealed by metagenomics and culture.</title>
        <authorList>
            <person name="Gilroy R."/>
            <person name="Ravi A."/>
            <person name="Getino M."/>
            <person name="Pursley I."/>
            <person name="Horton D.L."/>
            <person name="Alikhan N.F."/>
            <person name="Baker D."/>
            <person name="Gharbi K."/>
            <person name="Hall N."/>
            <person name="Watson M."/>
            <person name="Adriaenssens E.M."/>
            <person name="Foster-Nyarko E."/>
            <person name="Jarju S."/>
            <person name="Secka A."/>
            <person name="Antonio M."/>
            <person name="Oren A."/>
            <person name="Chaudhuri R.R."/>
            <person name="La Ragione R."/>
            <person name="Hildebrand F."/>
            <person name="Pallen M.J."/>
        </authorList>
    </citation>
    <scope>NUCLEOTIDE SEQUENCE</scope>
    <source>
        <strain evidence="9">ChiW4-1371</strain>
    </source>
</reference>
<evidence type="ECO:0000259" key="7">
    <source>
        <dbReference type="SMART" id="SM01382"/>
    </source>
</evidence>
<dbReference type="InterPro" id="IPR014726">
    <property type="entry name" value="Ribosomal_uL2_dom3"/>
</dbReference>
<feature type="compositionally biased region" description="Basic residues" evidence="6">
    <location>
        <begin position="254"/>
        <end position="273"/>
    </location>
</feature>
<dbReference type="GO" id="GO:0003735">
    <property type="term" value="F:structural constituent of ribosome"/>
    <property type="evidence" value="ECO:0007669"/>
    <property type="project" value="InterPro"/>
</dbReference>
<dbReference type="InterPro" id="IPR022669">
    <property type="entry name" value="Ribosomal_uL2_C"/>
</dbReference>
<evidence type="ECO:0000313" key="10">
    <source>
        <dbReference type="Proteomes" id="UP000824176"/>
    </source>
</evidence>
<gene>
    <name evidence="5 9" type="primary">rplB</name>
    <name evidence="9" type="ORF">H9804_04620</name>
</gene>
<keyword evidence="5" id="KW-0694">RNA-binding</keyword>
<dbReference type="HAMAP" id="MF_01320_B">
    <property type="entry name" value="Ribosomal_uL2_B"/>
    <property type="match status" value="1"/>
</dbReference>
<dbReference type="GO" id="GO:0015934">
    <property type="term" value="C:large ribosomal subunit"/>
    <property type="evidence" value="ECO:0007669"/>
    <property type="project" value="InterPro"/>
</dbReference>
<dbReference type="Proteomes" id="UP000824176">
    <property type="component" value="Unassembled WGS sequence"/>
</dbReference>
<feature type="domain" description="Large ribosomal subunit protein uL2 C-terminal" evidence="7">
    <location>
        <begin position="124"/>
        <end position="252"/>
    </location>
</feature>
<dbReference type="Gene3D" id="4.10.950.10">
    <property type="entry name" value="Ribosomal protein L2, domain 3"/>
    <property type="match status" value="1"/>
</dbReference>
<organism evidence="9 10">
    <name type="scientific">Candidatus Mucispirillum faecigallinarum</name>
    <dbReference type="NCBI Taxonomy" id="2838699"/>
    <lineage>
        <taxon>Bacteria</taxon>
        <taxon>Pseudomonadati</taxon>
        <taxon>Deferribacterota</taxon>
        <taxon>Deferribacteres</taxon>
        <taxon>Deferribacterales</taxon>
        <taxon>Mucispirillaceae</taxon>
        <taxon>Mucispirillum</taxon>
    </lineage>
</organism>
<dbReference type="EMBL" id="DXAQ01000073">
    <property type="protein sequence ID" value="HIZ89207.1"/>
    <property type="molecule type" value="Genomic_DNA"/>
</dbReference>
<dbReference type="SUPFAM" id="SSF50249">
    <property type="entry name" value="Nucleic acid-binding proteins"/>
    <property type="match status" value="1"/>
</dbReference>
<evidence type="ECO:0000256" key="5">
    <source>
        <dbReference type="HAMAP-Rule" id="MF_01320"/>
    </source>
</evidence>
<dbReference type="Pfam" id="PF00181">
    <property type="entry name" value="Ribosomal_L2_N"/>
    <property type="match status" value="1"/>
</dbReference>
<dbReference type="Gene3D" id="2.40.50.140">
    <property type="entry name" value="Nucleic acid-binding proteins"/>
    <property type="match status" value="1"/>
</dbReference>
<dbReference type="SMART" id="SM01383">
    <property type="entry name" value="Ribosomal_L2"/>
    <property type="match status" value="1"/>
</dbReference>
<dbReference type="Gene3D" id="2.30.30.30">
    <property type="match status" value="1"/>
</dbReference>
<dbReference type="Pfam" id="PF03947">
    <property type="entry name" value="Ribosomal_L2_C"/>
    <property type="match status" value="1"/>
</dbReference>
<dbReference type="FunFam" id="2.30.30.30:FF:000001">
    <property type="entry name" value="50S ribosomal protein L2"/>
    <property type="match status" value="1"/>
</dbReference>
<dbReference type="PIRSF" id="PIRSF002158">
    <property type="entry name" value="Ribosomal_L2"/>
    <property type="match status" value="1"/>
</dbReference>
<dbReference type="FunFam" id="2.40.50.140:FF:000003">
    <property type="entry name" value="50S ribosomal protein L2"/>
    <property type="match status" value="1"/>
</dbReference>
<evidence type="ECO:0000256" key="6">
    <source>
        <dbReference type="SAM" id="MobiDB-lite"/>
    </source>
</evidence>
<dbReference type="SUPFAM" id="SSF50104">
    <property type="entry name" value="Translation proteins SH3-like domain"/>
    <property type="match status" value="1"/>
</dbReference>
<dbReference type="NCBIfam" id="TIGR01171">
    <property type="entry name" value="rplB_bact"/>
    <property type="match status" value="1"/>
</dbReference>
<dbReference type="PROSITE" id="PS00467">
    <property type="entry name" value="RIBOSOMAL_L2"/>
    <property type="match status" value="1"/>
</dbReference>
<evidence type="ECO:0000256" key="2">
    <source>
        <dbReference type="ARBA" id="ARBA00022980"/>
    </source>
</evidence>
<comment type="function">
    <text evidence="5">One of the primary rRNA binding proteins. Required for association of the 30S and 50S subunits to form the 70S ribosome, for tRNA binding and peptide bond formation. It has been suggested to have peptidyltransferase activity; this is somewhat controversial. Makes several contacts with the 16S rRNA in the 70S ribosome.</text>
</comment>